<gene>
    <name evidence="1" type="ORF">OGAPHI_001319</name>
</gene>
<dbReference type="Proteomes" id="UP000769157">
    <property type="component" value="Unassembled WGS sequence"/>
</dbReference>
<reference evidence="1" key="1">
    <citation type="journal article" date="2021" name="Open Biol.">
        <title>Shared evolutionary footprints suggest mitochondrial oxidative damage underlies multiple complex I losses in fungi.</title>
        <authorList>
            <person name="Schikora-Tamarit M.A."/>
            <person name="Marcet-Houben M."/>
            <person name="Nosek J."/>
            <person name="Gabaldon T."/>
        </authorList>
    </citation>
    <scope>NUCLEOTIDE SEQUENCE</scope>
    <source>
        <strain evidence="1">CBS6075</strain>
    </source>
</reference>
<proteinExistence type="predicted"/>
<accession>A0A9P8T8Z0</accession>
<keyword evidence="2" id="KW-1185">Reference proteome</keyword>
<comment type="caution">
    <text evidence="1">The sequence shown here is derived from an EMBL/GenBank/DDBJ whole genome shotgun (WGS) entry which is preliminary data.</text>
</comment>
<dbReference type="GeneID" id="70233287"/>
<sequence>MDLWYLTTTVSFGSSAISTGLLTAKRDSSGIGEVGRITITGSDSSDDREELCADRDVVPSRDEVDECSGNVITDERGPWVTDDWSLDSVDSLSCSGPKT</sequence>
<reference evidence="1" key="2">
    <citation type="submission" date="2021-01" db="EMBL/GenBank/DDBJ databases">
        <authorList>
            <person name="Schikora-Tamarit M.A."/>
        </authorList>
    </citation>
    <scope>NUCLEOTIDE SEQUENCE</scope>
    <source>
        <strain evidence="1">CBS6075</strain>
    </source>
</reference>
<dbReference type="EMBL" id="JAEUBE010000087">
    <property type="protein sequence ID" value="KAH3670803.1"/>
    <property type="molecule type" value="Genomic_DNA"/>
</dbReference>
<evidence type="ECO:0000313" key="2">
    <source>
        <dbReference type="Proteomes" id="UP000769157"/>
    </source>
</evidence>
<organism evidence="1 2">
    <name type="scientific">Ogataea philodendri</name>
    <dbReference type="NCBI Taxonomy" id="1378263"/>
    <lineage>
        <taxon>Eukaryota</taxon>
        <taxon>Fungi</taxon>
        <taxon>Dikarya</taxon>
        <taxon>Ascomycota</taxon>
        <taxon>Saccharomycotina</taxon>
        <taxon>Pichiomycetes</taxon>
        <taxon>Pichiales</taxon>
        <taxon>Pichiaceae</taxon>
        <taxon>Ogataea</taxon>
    </lineage>
</organism>
<protein>
    <submittedName>
        <fullName evidence="1">Uncharacterized protein</fullName>
    </submittedName>
</protein>
<dbReference type="RefSeq" id="XP_046064228.1">
    <property type="nucleotide sequence ID" value="XM_046202068.1"/>
</dbReference>
<evidence type="ECO:0000313" key="1">
    <source>
        <dbReference type="EMBL" id="KAH3670803.1"/>
    </source>
</evidence>
<dbReference type="AlphaFoldDB" id="A0A9P8T8Z0"/>
<name>A0A9P8T8Z0_9ASCO</name>